<reference evidence="2" key="1">
    <citation type="submission" date="2016-06" db="EMBL/GenBank/DDBJ databases">
        <title>Parallel loss of symbiosis genes in relatives of nitrogen-fixing non-legume Parasponia.</title>
        <authorList>
            <person name="Van Velzen R."/>
            <person name="Holmer R."/>
            <person name="Bu F."/>
            <person name="Rutten L."/>
            <person name="Van Zeijl A."/>
            <person name="Liu W."/>
            <person name="Santuari L."/>
            <person name="Cao Q."/>
            <person name="Sharma T."/>
            <person name="Shen D."/>
            <person name="Roswanjaya Y."/>
            <person name="Wardhani T."/>
            <person name="Kalhor M.S."/>
            <person name="Jansen J."/>
            <person name="Van den Hoogen J."/>
            <person name="Gungor B."/>
            <person name="Hartog M."/>
            <person name="Hontelez J."/>
            <person name="Verver J."/>
            <person name="Yang W.-C."/>
            <person name="Schijlen E."/>
            <person name="Repin R."/>
            <person name="Schilthuizen M."/>
            <person name="Schranz E."/>
            <person name="Heidstra R."/>
            <person name="Miyata K."/>
            <person name="Fedorova E."/>
            <person name="Kohlen W."/>
            <person name="Bisseling T."/>
            <person name="Smit S."/>
            <person name="Geurts R."/>
        </authorList>
    </citation>
    <scope>NUCLEOTIDE SEQUENCE [LARGE SCALE GENOMIC DNA]</scope>
    <source>
        <strain evidence="2">cv. WU1-14</strain>
    </source>
</reference>
<feature type="non-terminal residue" evidence="1">
    <location>
        <position position="1"/>
    </location>
</feature>
<gene>
    <name evidence="1" type="ORF">PanWU01x14_001030</name>
</gene>
<organism evidence="1 2">
    <name type="scientific">Parasponia andersonii</name>
    <name type="common">Sponia andersonii</name>
    <dbReference type="NCBI Taxonomy" id="3476"/>
    <lineage>
        <taxon>Eukaryota</taxon>
        <taxon>Viridiplantae</taxon>
        <taxon>Streptophyta</taxon>
        <taxon>Embryophyta</taxon>
        <taxon>Tracheophyta</taxon>
        <taxon>Spermatophyta</taxon>
        <taxon>Magnoliopsida</taxon>
        <taxon>eudicotyledons</taxon>
        <taxon>Gunneridae</taxon>
        <taxon>Pentapetalae</taxon>
        <taxon>rosids</taxon>
        <taxon>fabids</taxon>
        <taxon>Rosales</taxon>
        <taxon>Cannabaceae</taxon>
        <taxon>Parasponia</taxon>
    </lineage>
</organism>
<evidence type="ECO:0000313" key="1">
    <source>
        <dbReference type="EMBL" id="PON80547.1"/>
    </source>
</evidence>
<sequence length="104" mass="12220">SPSSFIYFIFSPKSVLFSREDFPSRFTNIGWREQKITNLQLNATPSHLSLRTRPNVPLLCRILLSKRQHFLVRLNAKHLIKLLMRTTIEIRSNRQRNPSGRLCT</sequence>
<accession>A0A2P5E4R6</accession>
<dbReference type="AlphaFoldDB" id="A0A2P5E4R6"/>
<keyword evidence="2" id="KW-1185">Reference proteome</keyword>
<proteinExistence type="predicted"/>
<dbReference type="Proteomes" id="UP000237105">
    <property type="component" value="Unassembled WGS sequence"/>
</dbReference>
<dbReference type="EMBL" id="JXTB01000001">
    <property type="protein sequence ID" value="PON80547.1"/>
    <property type="molecule type" value="Genomic_DNA"/>
</dbReference>
<protein>
    <submittedName>
        <fullName evidence="1">Uncharacterized protein</fullName>
    </submittedName>
</protein>
<name>A0A2P5E4R6_PARAD</name>
<evidence type="ECO:0000313" key="2">
    <source>
        <dbReference type="Proteomes" id="UP000237105"/>
    </source>
</evidence>
<comment type="caution">
    <text evidence="1">The sequence shown here is derived from an EMBL/GenBank/DDBJ whole genome shotgun (WGS) entry which is preliminary data.</text>
</comment>